<dbReference type="Proteomes" id="UP000070319">
    <property type="component" value="Unassembled WGS sequence"/>
</dbReference>
<dbReference type="SMART" id="SM00388">
    <property type="entry name" value="HisKA"/>
    <property type="match status" value="1"/>
</dbReference>
<dbReference type="Pfam" id="PF00072">
    <property type="entry name" value="Response_reg"/>
    <property type="match status" value="1"/>
</dbReference>
<feature type="modified residue" description="4-aspartylphosphate" evidence="7">
    <location>
        <position position="1130"/>
    </location>
</feature>
<dbReference type="InterPro" id="IPR011123">
    <property type="entry name" value="Y_Y_Y"/>
</dbReference>
<dbReference type="InterPro" id="IPR011006">
    <property type="entry name" value="CheY-like_superfamily"/>
</dbReference>
<dbReference type="Gene3D" id="1.10.287.130">
    <property type="match status" value="1"/>
</dbReference>
<sequence>MENRIHRTEIQIYVSPFLIVIFLLMSISSYAQQIIAKQMPFLEQLPSNEVIDLHQDQNGFIWLGTKNGLGRYDGYQLQTFKSDFNQPHLLTDDFIWCFAEDDNCLLVGTRQGVNLVDKSNYQIRPFPDTEIQNTWINFMLVDSRKELWICTRNQVSHYYSDYSLKKRYGNLIPAVPNNGINSIYEDHFGNIWVCTWGGGLYKYLKNTDTFMSFPTLGANNNPFKIFQDKDDQYWILTWGDGIYRFHPDATEDRMYTHQEIFNEKLHQPETAFFSVVQDDVYGYIWIFGYHELYAFKVADGHLEKVDLSSYMFDYNKMFSQIIKDREGNLWAGAYDSGYHLLMGNPAIANNFLPKLKRHVGFDTNITTLGIDPNNGLWFNQERWGLCWYDIEQDKFYDYSNTNSGVHNIGYILRSKQPGEFWLGCRDQPTLYKAKLNSKREIEYLLAKDLYTPKGTTGNITSIYEDSKGNLWVATTGQLYLKPDGKDFIIPEFSLPNITSIAEDGHGNIWLATEDSGLHEVSLGDKLKPIKQYSTQNSSLPSNNIDKIVIQENHLWIATTQGSILQMDLNSEIMKDFSNSCGMTGQSILGMKHDRNTLWILTNRQLTAYDIQSDRYIHYSNSDESVQINSFKKDVIDLFNGKLYAGGHGGFVSMASSKFPSKKINSNPVIITDIKVSNHSFFFNPQRQSNDLSTRSIWLEPEDNNLEIFFSALQFTATSRIRYAYKMDGVDKEWVYTETGNRSAFYNKIPKGYHTFKVRSTDEYGYWKDDVTELRIYKKPAWYETWWAYGTYIALIILILYSIMFYYLHRVRRSDQVRFQKELTKTKLEYFTHISHELLTPLTTISCVADDLEETKASPQEDVHILKSNVLRLKRLIQQVLDFRKVENDSFVLTPTYGNISSFIREIYHTGIRPIIEKKNLHFSLHLEEKDIWGYMDFDKIDKVLYNILSNAAKYTPADKKVELNVSTLQKDNSRFLRIEVQDEGIGIDQKEISKIFTPFYVNKTAYAPQSNGVGLSLTKKLVTLHKGDIQVESSIGEGSRFTVLIPIDRNYYPEIKDIIETSEIPSTVPNKATEDTEEKEGTILLADDNEEFLLLMKRKLATHYNILTATNGKKALEIVRSEDVDLMVSDYMMPEMDGIELCATMKQDINTSHIPVLMLTAKNSVEDQVKCFNAGANGYLTKPFEMKMLNARIDNLMKSNQKRQEKFRVDTEINVVALEYQSTDEQFLEKAIECVEKYLVESDFDIDAFASELNVSKSTLNRKMKVMTGLSPVEFIRNIRLKHACTILKKPFVNISEVAYAVGFSNPKYFTKCFKNEFDMTPTEYQKKEEDKSSM</sequence>
<comment type="caution">
    <text evidence="12">The sequence shown here is derived from an EMBL/GenBank/DDBJ whole genome shotgun (WGS) entry which is preliminary data.</text>
</comment>
<dbReference type="InterPro" id="IPR018060">
    <property type="entry name" value="HTH_AraC"/>
</dbReference>
<evidence type="ECO:0000256" key="3">
    <source>
        <dbReference type="ARBA" id="ARBA00022553"/>
    </source>
</evidence>
<dbReference type="PROSITE" id="PS01124">
    <property type="entry name" value="HTH_ARAC_FAMILY_2"/>
    <property type="match status" value="1"/>
</dbReference>
<dbReference type="Pfam" id="PF02518">
    <property type="entry name" value="HATPase_c"/>
    <property type="match status" value="1"/>
</dbReference>
<dbReference type="GO" id="GO:0000155">
    <property type="term" value="F:phosphorelay sensor kinase activity"/>
    <property type="evidence" value="ECO:0007669"/>
    <property type="project" value="InterPro"/>
</dbReference>
<dbReference type="SMART" id="SM00448">
    <property type="entry name" value="REC"/>
    <property type="match status" value="1"/>
</dbReference>
<dbReference type="Gene3D" id="1.10.10.60">
    <property type="entry name" value="Homeodomain-like"/>
    <property type="match status" value="2"/>
</dbReference>
<dbReference type="GO" id="GO:0043565">
    <property type="term" value="F:sequence-specific DNA binding"/>
    <property type="evidence" value="ECO:0007669"/>
    <property type="project" value="InterPro"/>
</dbReference>
<dbReference type="InterPro" id="IPR011110">
    <property type="entry name" value="Reg_prop"/>
</dbReference>
<gene>
    <name evidence="12" type="ORF">HMPREF2531_01518</name>
</gene>
<keyword evidence="8" id="KW-1133">Transmembrane helix</keyword>
<dbReference type="Gene3D" id="2.130.10.10">
    <property type="entry name" value="YVTN repeat-like/Quinoprotein amine dehydrogenase"/>
    <property type="match status" value="2"/>
</dbReference>
<keyword evidence="8" id="KW-0812">Transmembrane</keyword>
<evidence type="ECO:0000256" key="7">
    <source>
        <dbReference type="PROSITE-ProRule" id="PRU00169"/>
    </source>
</evidence>
<dbReference type="SMART" id="SM00387">
    <property type="entry name" value="HATPase_c"/>
    <property type="match status" value="1"/>
</dbReference>
<name>A0A139LNG1_9BACE</name>
<feature type="domain" description="Histidine kinase" evidence="10">
    <location>
        <begin position="832"/>
        <end position="1049"/>
    </location>
</feature>
<feature type="domain" description="HTH araC/xylS-type" evidence="9">
    <location>
        <begin position="1229"/>
        <end position="1328"/>
    </location>
</feature>
<dbReference type="InterPro" id="IPR005467">
    <property type="entry name" value="His_kinase_dom"/>
</dbReference>
<dbReference type="PANTHER" id="PTHR43547">
    <property type="entry name" value="TWO-COMPONENT HISTIDINE KINASE"/>
    <property type="match status" value="1"/>
</dbReference>
<dbReference type="SUPFAM" id="SSF46689">
    <property type="entry name" value="Homeodomain-like"/>
    <property type="match status" value="1"/>
</dbReference>
<feature type="transmembrane region" description="Helical" evidence="8">
    <location>
        <begin position="785"/>
        <end position="807"/>
    </location>
</feature>
<keyword evidence="6" id="KW-0804">Transcription</keyword>
<feature type="transmembrane region" description="Helical" evidence="8">
    <location>
        <begin position="12"/>
        <end position="31"/>
    </location>
</feature>
<dbReference type="InterPro" id="IPR018062">
    <property type="entry name" value="HTH_AraC-typ_CS"/>
</dbReference>
<dbReference type="InterPro" id="IPR015943">
    <property type="entry name" value="WD40/YVTN_repeat-like_dom_sf"/>
</dbReference>
<protein>
    <recommendedName>
        <fullName evidence="2">histidine kinase</fullName>
        <ecNumber evidence="2">2.7.13.3</ecNumber>
    </recommendedName>
</protein>
<dbReference type="InterPro" id="IPR001789">
    <property type="entry name" value="Sig_transdc_resp-reg_receiver"/>
</dbReference>
<dbReference type="Gene3D" id="3.40.50.2300">
    <property type="match status" value="1"/>
</dbReference>
<dbReference type="Pfam" id="PF07494">
    <property type="entry name" value="Reg_prop"/>
    <property type="match status" value="4"/>
</dbReference>
<dbReference type="InterPro" id="IPR013783">
    <property type="entry name" value="Ig-like_fold"/>
</dbReference>
<dbReference type="InterPro" id="IPR003661">
    <property type="entry name" value="HisK_dim/P_dom"/>
</dbReference>
<evidence type="ECO:0000256" key="4">
    <source>
        <dbReference type="ARBA" id="ARBA00023015"/>
    </source>
</evidence>
<dbReference type="GO" id="GO:0003700">
    <property type="term" value="F:DNA-binding transcription factor activity"/>
    <property type="evidence" value="ECO:0007669"/>
    <property type="project" value="InterPro"/>
</dbReference>
<evidence type="ECO:0000256" key="6">
    <source>
        <dbReference type="ARBA" id="ARBA00023163"/>
    </source>
</evidence>
<dbReference type="SUPFAM" id="SSF63829">
    <property type="entry name" value="Calcium-dependent phosphotriesterase"/>
    <property type="match status" value="2"/>
</dbReference>
<keyword evidence="8" id="KW-0472">Membrane</keyword>
<dbReference type="CDD" id="cd00082">
    <property type="entry name" value="HisKA"/>
    <property type="match status" value="1"/>
</dbReference>
<dbReference type="EMBL" id="LTDF01000063">
    <property type="protein sequence ID" value="KXT52998.1"/>
    <property type="molecule type" value="Genomic_DNA"/>
</dbReference>
<dbReference type="SMART" id="SM00342">
    <property type="entry name" value="HTH_ARAC"/>
    <property type="match status" value="1"/>
</dbReference>
<dbReference type="PANTHER" id="PTHR43547:SF2">
    <property type="entry name" value="HYBRID SIGNAL TRANSDUCTION HISTIDINE KINASE C"/>
    <property type="match status" value="1"/>
</dbReference>
<dbReference type="Gene3D" id="2.60.40.10">
    <property type="entry name" value="Immunoglobulins"/>
    <property type="match status" value="1"/>
</dbReference>
<evidence type="ECO:0000256" key="2">
    <source>
        <dbReference type="ARBA" id="ARBA00012438"/>
    </source>
</evidence>
<dbReference type="InterPro" id="IPR009057">
    <property type="entry name" value="Homeodomain-like_sf"/>
</dbReference>
<dbReference type="PATRIC" id="fig|329854.7.peg.1546"/>
<keyword evidence="4" id="KW-0805">Transcription regulation</keyword>
<keyword evidence="5" id="KW-0238">DNA-binding</keyword>
<dbReference type="InterPro" id="IPR036097">
    <property type="entry name" value="HisK_dim/P_sf"/>
</dbReference>
<feature type="domain" description="Response regulatory" evidence="11">
    <location>
        <begin position="1082"/>
        <end position="1197"/>
    </location>
</feature>
<dbReference type="InterPro" id="IPR004358">
    <property type="entry name" value="Sig_transdc_His_kin-like_C"/>
</dbReference>
<dbReference type="PROSITE" id="PS50109">
    <property type="entry name" value="HIS_KIN"/>
    <property type="match status" value="1"/>
</dbReference>
<reference evidence="12 13" key="1">
    <citation type="submission" date="2016-02" db="EMBL/GenBank/DDBJ databases">
        <authorList>
            <person name="Wen L."/>
            <person name="He K."/>
            <person name="Yang H."/>
        </authorList>
    </citation>
    <scope>NUCLEOTIDE SEQUENCE [LARGE SCALE GENOMIC DNA]</scope>
    <source>
        <strain evidence="12 13">KLE1704</strain>
    </source>
</reference>
<dbReference type="PROSITE" id="PS50110">
    <property type="entry name" value="RESPONSE_REGULATORY"/>
    <property type="match status" value="1"/>
</dbReference>
<evidence type="ECO:0000256" key="1">
    <source>
        <dbReference type="ARBA" id="ARBA00000085"/>
    </source>
</evidence>
<dbReference type="Pfam" id="PF12833">
    <property type="entry name" value="HTH_18"/>
    <property type="match status" value="1"/>
</dbReference>
<evidence type="ECO:0000256" key="8">
    <source>
        <dbReference type="SAM" id="Phobius"/>
    </source>
</evidence>
<dbReference type="InterPro" id="IPR003594">
    <property type="entry name" value="HATPase_dom"/>
</dbReference>
<dbReference type="PRINTS" id="PR00344">
    <property type="entry name" value="BCTRLSENSOR"/>
</dbReference>
<evidence type="ECO:0000313" key="13">
    <source>
        <dbReference type="Proteomes" id="UP000070319"/>
    </source>
</evidence>
<comment type="catalytic activity">
    <reaction evidence="1">
        <text>ATP + protein L-histidine = ADP + protein N-phospho-L-histidine.</text>
        <dbReference type="EC" id="2.7.13.3"/>
    </reaction>
</comment>
<proteinExistence type="predicted"/>
<evidence type="ECO:0000259" key="11">
    <source>
        <dbReference type="PROSITE" id="PS50110"/>
    </source>
</evidence>
<dbReference type="InterPro" id="IPR036890">
    <property type="entry name" value="HATPase_C_sf"/>
</dbReference>
<dbReference type="Pfam" id="PF00512">
    <property type="entry name" value="HisKA"/>
    <property type="match status" value="1"/>
</dbReference>
<dbReference type="SUPFAM" id="SSF52172">
    <property type="entry name" value="CheY-like"/>
    <property type="match status" value="1"/>
</dbReference>
<dbReference type="EC" id="2.7.13.3" evidence="2"/>
<evidence type="ECO:0000313" key="12">
    <source>
        <dbReference type="EMBL" id="KXT52998.1"/>
    </source>
</evidence>
<dbReference type="PROSITE" id="PS00041">
    <property type="entry name" value="HTH_ARAC_FAMILY_1"/>
    <property type="match status" value="1"/>
</dbReference>
<dbReference type="SUPFAM" id="SSF47384">
    <property type="entry name" value="Homodimeric domain of signal transducing histidine kinase"/>
    <property type="match status" value="1"/>
</dbReference>
<evidence type="ECO:0000259" key="9">
    <source>
        <dbReference type="PROSITE" id="PS01124"/>
    </source>
</evidence>
<evidence type="ECO:0000256" key="5">
    <source>
        <dbReference type="ARBA" id="ARBA00023125"/>
    </source>
</evidence>
<evidence type="ECO:0000259" key="10">
    <source>
        <dbReference type="PROSITE" id="PS50109"/>
    </source>
</evidence>
<dbReference type="SUPFAM" id="SSF55874">
    <property type="entry name" value="ATPase domain of HSP90 chaperone/DNA topoisomerase II/histidine kinase"/>
    <property type="match status" value="1"/>
</dbReference>
<accession>A0A139LNG1</accession>
<organism evidence="12">
    <name type="scientific">Bacteroides intestinalis</name>
    <dbReference type="NCBI Taxonomy" id="329854"/>
    <lineage>
        <taxon>Bacteria</taxon>
        <taxon>Pseudomonadati</taxon>
        <taxon>Bacteroidota</taxon>
        <taxon>Bacteroidia</taxon>
        <taxon>Bacteroidales</taxon>
        <taxon>Bacteroidaceae</taxon>
        <taxon>Bacteroides</taxon>
    </lineage>
</organism>
<dbReference type="Gene3D" id="3.30.565.10">
    <property type="entry name" value="Histidine kinase-like ATPase, C-terminal domain"/>
    <property type="match status" value="1"/>
</dbReference>
<dbReference type="RefSeq" id="WP_061435093.1">
    <property type="nucleotide sequence ID" value="NZ_KQ968690.1"/>
</dbReference>
<keyword evidence="3 7" id="KW-0597">Phosphoprotein</keyword>
<dbReference type="Pfam" id="PF07495">
    <property type="entry name" value="Y_Y_Y"/>
    <property type="match status" value="1"/>
</dbReference>